<dbReference type="Pfam" id="PF13414">
    <property type="entry name" value="TPR_11"/>
    <property type="match status" value="2"/>
</dbReference>
<accession>A0A3B0ZQ62</accession>
<evidence type="ECO:0000256" key="2">
    <source>
        <dbReference type="ARBA" id="ARBA00022803"/>
    </source>
</evidence>
<dbReference type="EMBL" id="UOFR01000023">
    <property type="protein sequence ID" value="VAW93821.1"/>
    <property type="molecule type" value="Genomic_DNA"/>
</dbReference>
<evidence type="ECO:0000313" key="3">
    <source>
        <dbReference type="EMBL" id="VAW93821.1"/>
    </source>
</evidence>
<dbReference type="PANTHER" id="PTHR44858:SF1">
    <property type="entry name" value="UDP-N-ACETYLGLUCOSAMINE--PEPTIDE N-ACETYLGLUCOSAMINYLTRANSFERASE SPINDLY-RELATED"/>
    <property type="match status" value="1"/>
</dbReference>
<keyword evidence="2" id="KW-0802">TPR repeat</keyword>
<dbReference type="InterPro" id="IPR011990">
    <property type="entry name" value="TPR-like_helical_dom_sf"/>
</dbReference>
<name>A0A3B0ZQ62_9ZZZZ</name>
<evidence type="ECO:0000256" key="1">
    <source>
        <dbReference type="ARBA" id="ARBA00022737"/>
    </source>
</evidence>
<keyword evidence="1" id="KW-0677">Repeat</keyword>
<proteinExistence type="predicted"/>
<sequence>MLIYKYNVMFLLLFITSLSAYAIDVLPELSSHDEADKAIVSLTQKITASPEQAKGYIKRGGLYFLIHDFDRAVEDFSKAISLDKNHDDAYYWRGMALGRQGFVRDGIADLTVYITRNPDSSLAYTKRGVRYIWLGDNENAFKDLSKAIELDPNNAEAHDDFGVVLAQQGNYSEAVKHFHATVSIDPTYQKGHHNLAMAYFVIEKDAQALSSVDESLRLAPDFRNSLILKSKILNALGRVSEAKELEEEAQFLPQSGDWTEHVPVQ</sequence>
<organism evidence="3">
    <name type="scientific">hydrothermal vent metagenome</name>
    <dbReference type="NCBI Taxonomy" id="652676"/>
    <lineage>
        <taxon>unclassified sequences</taxon>
        <taxon>metagenomes</taxon>
        <taxon>ecological metagenomes</taxon>
    </lineage>
</organism>
<dbReference type="PROSITE" id="PS50293">
    <property type="entry name" value="TPR_REGION"/>
    <property type="match status" value="1"/>
</dbReference>
<dbReference type="SMART" id="SM00028">
    <property type="entry name" value="TPR"/>
    <property type="match status" value="4"/>
</dbReference>
<dbReference type="Gene3D" id="1.25.40.10">
    <property type="entry name" value="Tetratricopeptide repeat domain"/>
    <property type="match status" value="2"/>
</dbReference>
<protein>
    <submittedName>
        <fullName evidence="3">Uncharacterized protein</fullName>
    </submittedName>
</protein>
<dbReference type="InterPro" id="IPR019734">
    <property type="entry name" value="TPR_rpt"/>
</dbReference>
<reference evidence="3" key="1">
    <citation type="submission" date="2018-06" db="EMBL/GenBank/DDBJ databases">
        <authorList>
            <person name="Zhirakovskaya E."/>
        </authorList>
    </citation>
    <scope>NUCLEOTIDE SEQUENCE</scope>
</reference>
<gene>
    <name evidence="3" type="ORF">MNBD_GAMMA21-140</name>
</gene>
<dbReference type="PANTHER" id="PTHR44858">
    <property type="entry name" value="TETRATRICOPEPTIDE REPEAT PROTEIN 6"/>
    <property type="match status" value="1"/>
</dbReference>
<dbReference type="SUPFAM" id="SSF48452">
    <property type="entry name" value="TPR-like"/>
    <property type="match status" value="2"/>
</dbReference>
<dbReference type="PROSITE" id="PS50005">
    <property type="entry name" value="TPR"/>
    <property type="match status" value="3"/>
</dbReference>
<dbReference type="InterPro" id="IPR050498">
    <property type="entry name" value="Ycf3"/>
</dbReference>
<dbReference type="AlphaFoldDB" id="A0A3B0ZQ62"/>